<proteinExistence type="predicted"/>
<organism evidence="1 2">
    <name type="scientific">Dreissena polymorpha</name>
    <name type="common">Zebra mussel</name>
    <name type="synonym">Mytilus polymorpha</name>
    <dbReference type="NCBI Taxonomy" id="45954"/>
    <lineage>
        <taxon>Eukaryota</taxon>
        <taxon>Metazoa</taxon>
        <taxon>Spiralia</taxon>
        <taxon>Lophotrochozoa</taxon>
        <taxon>Mollusca</taxon>
        <taxon>Bivalvia</taxon>
        <taxon>Autobranchia</taxon>
        <taxon>Heteroconchia</taxon>
        <taxon>Euheterodonta</taxon>
        <taxon>Imparidentia</taxon>
        <taxon>Neoheterodontei</taxon>
        <taxon>Myida</taxon>
        <taxon>Dreissenoidea</taxon>
        <taxon>Dreissenidae</taxon>
        <taxon>Dreissena</taxon>
    </lineage>
</organism>
<keyword evidence="2" id="KW-1185">Reference proteome</keyword>
<dbReference type="AlphaFoldDB" id="A0A9D4I4Z2"/>
<sequence length="80" mass="8730">MALLDIAEATINMSIVTALVNQKSIDVSLMETGVLYHVCYRSAMRHPFLDALMGMLCASSVVDVTYVGIAQCLMFVCLLL</sequence>
<comment type="caution">
    <text evidence="1">The sequence shown here is derived from an EMBL/GenBank/DDBJ whole genome shotgun (WGS) entry which is preliminary data.</text>
</comment>
<evidence type="ECO:0000313" key="1">
    <source>
        <dbReference type="EMBL" id="KAH3746667.1"/>
    </source>
</evidence>
<dbReference type="Proteomes" id="UP000828390">
    <property type="component" value="Unassembled WGS sequence"/>
</dbReference>
<protein>
    <submittedName>
        <fullName evidence="1">Uncharacterized protein</fullName>
    </submittedName>
</protein>
<reference evidence="1" key="1">
    <citation type="journal article" date="2019" name="bioRxiv">
        <title>The Genome of the Zebra Mussel, Dreissena polymorpha: A Resource for Invasive Species Research.</title>
        <authorList>
            <person name="McCartney M.A."/>
            <person name="Auch B."/>
            <person name="Kono T."/>
            <person name="Mallez S."/>
            <person name="Zhang Y."/>
            <person name="Obille A."/>
            <person name="Becker A."/>
            <person name="Abrahante J.E."/>
            <person name="Garbe J."/>
            <person name="Badalamenti J.P."/>
            <person name="Herman A."/>
            <person name="Mangelson H."/>
            <person name="Liachko I."/>
            <person name="Sullivan S."/>
            <person name="Sone E.D."/>
            <person name="Koren S."/>
            <person name="Silverstein K.A.T."/>
            <person name="Beckman K.B."/>
            <person name="Gohl D.M."/>
        </authorList>
    </citation>
    <scope>NUCLEOTIDE SEQUENCE</scope>
    <source>
        <strain evidence="1">Duluth1</strain>
        <tissue evidence="1">Whole animal</tissue>
    </source>
</reference>
<accession>A0A9D4I4Z2</accession>
<evidence type="ECO:0000313" key="2">
    <source>
        <dbReference type="Proteomes" id="UP000828390"/>
    </source>
</evidence>
<dbReference type="EMBL" id="JAIWYP010000010">
    <property type="protein sequence ID" value="KAH3746667.1"/>
    <property type="molecule type" value="Genomic_DNA"/>
</dbReference>
<reference evidence="1" key="2">
    <citation type="submission" date="2020-11" db="EMBL/GenBank/DDBJ databases">
        <authorList>
            <person name="McCartney M.A."/>
            <person name="Auch B."/>
            <person name="Kono T."/>
            <person name="Mallez S."/>
            <person name="Becker A."/>
            <person name="Gohl D.M."/>
            <person name="Silverstein K.A.T."/>
            <person name="Koren S."/>
            <person name="Bechman K.B."/>
            <person name="Herman A."/>
            <person name="Abrahante J.E."/>
            <person name="Garbe J."/>
        </authorList>
    </citation>
    <scope>NUCLEOTIDE SEQUENCE</scope>
    <source>
        <strain evidence="1">Duluth1</strain>
        <tissue evidence="1">Whole animal</tissue>
    </source>
</reference>
<name>A0A9D4I4Z2_DREPO</name>
<gene>
    <name evidence="1" type="ORF">DPMN_181077</name>
</gene>